<dbReference type="EMBL" id="FCOF02000011">
    <property type="protein sequence ID" value="SAK64058.1"/>
    <property type="molecule type" value="Genomic_DNA"/>
</dbReference>
<sequence length="41" mass="4881">MQPENYRFCRYEVEGPLLTLTIDRPEVLNALHPDETSSWMK</sequence>
<dbReference type="RefSeq" id="WP_268807830.1">
    <property type="nucleotide sequence ID" value="NZ_FCOF02000011.1"/>
</dbReference>
<organism evidence="1 2">
    <name type="scientific">Caballeronia catudaia</name>
    <dbReference type="NCBI Taxonomy" id="1777136"/>
    <lineage>
        <taxon>Bacteria</taxon>
        <taxon>Pseudomonadati</taxon>
        <taxon>Pseudomonadota</taxon>
        <taxon>Betaproteobacteria</taxon>
        <taxon>Burkholderiales</taxon>
        <taxon>Burkholderiaceae</taxon>
        <taxon>Caballeronia</taxon>
    </lineage>
</organism>
<reference evidence="1" key="1">
    <citation type="submission" date="2016-01" db="EMBL/GenBank/DDBJ databases">
        <authorList>
            <person name="Peeters C."/>
        </authorList>
    </citation>
    <scope>NUCLEOTIDE SEQUENCE [LARGE SCALE GENOMIC DNA]</scope>
    <source>
        <strain evidence="1">LMG 29318</strain>
    </source>
</reference>
<evidence type="ECO:0000313" key="1">
    <source>
        <dbReference type="EMBL" id="SAK64058.1"/>
    </source>
</evidence>
<accession>A0A158B1I3</accession>
<dbReference type="Gene3D" id="3.30.300.220">
    <property type="match status" value="1"/>
</dbReference>
<evidence type="ECO:0008006" key="3">
    <source>
        <dbReference type="Google" id="ProtNLM"/>
    </source>
</evidence>
<evidence type="ECO:0000313" key="2">
    <source>
        <dbReference type="Proteomes" id="UP000054870"/>
    </source>
</evidence>
<keyword evidence="2" id="KW-1185">Reference proteome</keyword>
<comment type="caution">
    <text evidence="1">The sequence shown here is derived from an EMBL/GenBank/DDBJ whole genome shotgun (WGS) entry which is preliminary data.</text>
</comment>
<dbReference type="InterPro" id="IPR029045">
    <property type="entry name" value="ClpP/crotonase-like_dom_sf"/>
</dbReference>
<gene>
    <name evidence="1" type="ORF">AWB75_02892</name>
</gene>
<proteinExistence type="predicted"/>
<name>A0A158B1I3_9BURK</name>
<protein>
    <recommendedName>
        <fullName evidence="3">Enoyl-CoA hydratase</fullName>
    </recommendedName>
</protein>
<dbReference type="Proteomes" id="UP000054870">
    <property type="component" value="Unassembled WGS sequence"/>
</dbReference>
<dbReference type="SUPFAM" id="SSF52096">
    <property type="entry name" value="ClpP/crotonase"/>
    <property type="match status" value="1"/>
</dbReference>
<dbReference type="AlphaFoldDB" id="A0A158B1I3"/>